<organism evidence="1 2">
    <name type="scientific">Xenorhabdus bovienii str. kraussei Becker Underwood</name>
    <dbReference type="NCBI Taxonomy" id="1398204"/>
    <lineage>
        <taxon>Bacteria</taxon>
        <taxon>Pseudomonadati</taxon>
        <taxon>Pseudomonadota</taxon>
        <taxon>Gammaproteobacteria</taxon>
        <taxon>Enterobacterales</taxon>
        <taxon>Morganellaceae</taxon>
        <taxon>Xenorhabdus</taxon>
    </lineage>
</organism>
<evidence type="ECO:0000313" key="2">
    <source>
        <dbReference type="Proteomes" id="UP000028493"/>
    </source>
</evidence>
<gene>
    <name evidence="1" type="ORF">XBKB1_2340002</name>
</gene>
<name>A0A077PI18_XENBV</name>
<sequence length="69" mass="8141">MKAELKFTMNKTELQSFIENLMCHGPDYFDELREENKSDSELFKSHIINVMEGEEIYLSKDNITVITHD</sequence>
<proteinExistence type="predicted"/>
<dbReference type="HOGENOM" id="CLU_2775053_0_0_6"/>
<accession>A0A077PI18</accession>
<dbReference type="EMBL" id="CBSZ010000151">
    <property type="protein sequence ID" value="CDH24000.1"/>
    <property type="molecule type" value="Genomic_DNA"/>
</dbReference>
<reference evidence="1" key="1">
    <citation type="submission" date="2013-07" db="EMBL/GenBank/DDBJ databases">
        <title>Sub-species coevolution in mutualistic symbiosis.</title>
        <authorList>
            <person name="Murfin K."/>
            <person name="Klassen J."/>
            <person name="Lee M."/>
            <person name="Forst S."/>
            <person name="Stock P."/>
            <person name="Goodrich-Blair H."/>
        </authorList>
    </citation>
    <scope>NUCLEOTIDE SEQUENCE [LARGE SCALE GENOMIC DNA]</scope>
    <source>
        <strain evidence="1">Kraussei Becker Underwood</strain>
    </source>
</reference>
<dbReference type="RefSeq" id="WP_038196360.1">
    <property type="nucleotide sequence ID" value="NZ_CAWLXS010000228.1"/>
</dbReference>
<dbReference type="AlphaFoldDB" id="A0A077PI18"/>
<protein>
    <submittedName>
        <fullName evidence="1">Uncharacterized protein</fullName>
    </submittedName>
</protein>
<dbReference type="Proteomes" id="UP000028493">
    <property type="component" value="Unassembled WGS sequence"/>
</dbReference>
<evidence type="ECO:0000313" key="1">
    <source>
        <dbReference type="EMBL" id="CDH24000.1"/>
    </source>
</evidence>
<comment type="caution">
    <text evidence="1">The sequence shown here is derived from an EMBL/GenBank/DDBJ whole genome shotgun (WGS) entry which is preliminary data.</text>
</comment>